<reference evidence="2 3" key="1">
    <citation type="journal article" date="2010" name="Stand. Genomic Sci.">
        <title>Complete genome sequence of Ferrimonas balearica type strain (PAT).</title>
        <authorList>
            <person name="Nolan M."/>
            <person name="Sikorski J."/>
            <person name="Davenport K."/>
            <person name="Lucas S."/>
            <person name="Glavina Del Rio T."/>
            <person name="Tice H."/>
            <person name="Cheng J."/>
            <person name="Goodwin L."/>
            <person name="Pitluck S."/>
            <person name="Liolios K."/>
            <person name="Ivanova N."/>
            <person name="Mavromatis K."/>
            <person name="Ovchinnikova G."/>
            <person name="Pati A."/>
            <person name="Chen A."/>
            <person name="Palaniappan K."/>
            <person name="Land M."/>
            <person name="Hauser L."/>
            <person name="Chang Y."/>
            <person name="Jeffries C."/>
            <person name="Tapia R."/>
            <person name="Brettin T."/>
            <person name="Detter J."/>
            <person name="Han C."/>
            <person name="Yasawong M."/>
            <person name="Rohde M."/>
            <person name="Tindall B."/>
            <person name="Goker M."/>
            <person name="Woyke T."/>
            <person name="Bristow J."/>
            <person name="Eisen J."/>
            <person name="Markowitz V."/>
            <person name="Hugenholtz P."/>
            <person name="Kyrpides N."/>
            <person name="Klenk H."/>
            <person name="Lapidus A."/>
        </authorList>
    </citation>
    <scope>NUCLEOTIDE SEQUENCE [LARGE SCALE GENOMIC DNA]</scope>
    <source>
        <strain evidence="3">DSM 9799 / CCM 4581 / KCTC 23876 / PAT</strain>
    </source>
</reference>
<dbReference type="OrthoDB" id="5588650at2"/>
<dbReference type="InterPro" id="IPR007360">
    <property type="entry name" value="SirB"/>
</dbReference>
<accession>E1SS93</accession>
<feature type="transmembrane region" description="Helical" evidence="1">
    <location>
        <begin position="102"/>
        <end position="123"/>
    </location>
</feature>
<gene>
    <name evidence="2" type="ordered locus">Fbal_2823</name>
</gene>
<organism evidence="2 3">
    <name type="scientific">Ferrimonas balearica (strain DSM 9799 / CCM 4581 / KCTC 23876 / PAT)</name>
    <dbReference type="NCBI Taxonomy" id="550540"/>
    <lineage>
        <taxon>Bacteria</taxon>
        <taxon>Pseudomonadati</taxon>
        <taxon>Pseudomonadota</taxon>
        <taxon>Gammaproteobacteria</taxon>
        <taxon>Alteromonadales</taxon>
        <taxon>Ferrimonadaceae</taxon>
        <taxon>Ferrimonas</taxon>
    </lineage>
</organism>
<feature type="transmembrane region" description="Helical" evidence="1">
    <location>
        <begin position="47"/>
        <end position="70"/>
    </location>
</feature>
<dbReference type="eggNOG" id="COG3094">
    <property type="taxonomic scope" value="Bacteria"/>
</dbReference>
<keyword evidence="3" id="KW-1185">Reference proteome</keyword>
<evidence type="ECO:0000313" key="2">
    <source>
        <dbReference type="EMBL" id="ADN77025.1"/>
    </source>
</evidence>
<keyword evidence="1" id="KW-1133">Transmembrane helix</keyword>
<dbReference type="Pfam" id="PF04247">
    <property type="entry name" value="SirB"/>
    <property type="match status" value="1"/>
</dbReference>
<dbReference type="GeneID" id="67183042"/>
<name>E1SS93_FERBD</name>
<dbReference type="RefSeq" id="WP_013346331.1">
    <property type="nucleotide sequence ID" value="NC_014541.1"/>
</dbReference>
<dbReference type="KEGG" id="fbl:Fbal_2823"/>
<feature type="transmembrane region" description="Helical" evidence="1">
    <location>
        <begin position="76"/>
        <end position="95"/>
    </location>
</feature>
<dbReference type="HOGENOM" id="CLU_123860_2_0_6"/>
<dbReference type="Proteomes" id="UP000006683">
    <property type="component" value="Chromosome"/>
</dbReference>
<dbReference type="PANTHER" id="PTHR39594">
    <property type="entry name" value="PROTEIN YCHQ"/>
    <property type="match status" value="1"/>
</dbReference>
<sequence length="131" mass="14844">MEWFYSLYPGLKHLHMTLIAASVGFFIVRFVWLMVGSDLLNRKWARISPHVLDTFLLLSGALLCVAIAQYPFDAPWLTEKMMALVAYIVLGVITFKLQRGNLFRVVAFLGALGWVYYMAVLAMTKTPILLG</sequence>
<evidence type="ECO:0000256" key="1">
    <source>
        <dbReference type="SAM" id="Phobius"/>
    </source>
</evidence>
<dbReference type="EMBL" id="CP002209">
    <property type="protein sequence ID" value="ADN77025.1"/>
    <property type="molecule type" value="Genomic_DNA"/>
</dbReference>
<proteinExistence type="predicted"/>
<protein>
    <submittedName>
        <fullName evidence="2">Invasion gene expression up-regulator SirB</fullName>
    </submittedName>
</protein>
<keyword evidence="1" id="KW-0812">Transmembrane</keyword>
<dbReference type="PIRSF" id="PIRSF005610">
    <property type="entry name" value="SirB"/>
    <property type="match status" value="1"/>
</dbReference>
<dbReference type="PANTHER" id="PTHR39594:SF1">
    <property type="entry name" value="PROTEIN YCHQ"/>
    <property type="match status" value="1"/>
</dbReference>
<dbReference type="STRING" id="550540.Fbal_2823"/>
<feature type="transmembrane region" description="Helical" evidence="1">
    <location>
        <begin position="14"/>
        <end position="35"/>
    </location>
</feature>
<dbReference type="AlphaFoldDB" id="E1SS93"/>
<evidence type="ECO:0000313" key="3">
    <source>
        <dbReference type="Proteomes" id="UP000006683"/>
    </source>
</evidence>
<keyword evidence="1" id="KW-0472">Membrane</keyword>
<dbReference type="GO" id="GO:0005886">
    <property type="term" value="C:plasma membrane"/>
    <property type="evidence" value="ECO:0007669"/>
    <property type="project" value="TreeGrafter"/>
</dbReference>